<sequence length="68" mass="7780">MLDNSVKSAATAGNPDEKAFDRVLESVARRRQEFEEKRHVTRDMIDEFKKAGLYRASTPRRFGGEPLP</sequence>
<protein>
    <recommendedName>
        <fullName evidence="3">Acyl-CoA dehydrogenase/oxidase N-terminal domain-containing protein</fullName>
    </recommendedName>
</protein>
<comment type="caution">
    <text evidence="1">The sequence shown here is derived from an EMBL/GenBank/DDBJ whole genome shotgun (WGS) entry which is preliminary data.</text>
</comment>
<accession>A0ABR5J1V8</accession>
<dbReference type="InterPro" id="IPR009100">
    <property type="entry name" value="AcylCoA_DH/oxidase_NM_dom_sf"/>
</dbReference>
<organism evidence="1 2">
    <name type="scientific">Streptomyces varsoviensis</name>
    <dbReference type="NCBI Taxonomy" id="67373"/>
    <lineage>
        <taxon>Bacteria</taxon>
        <taxon>Bacillati</taxon>
        <taxon>Actinomycetota</taxon>
        <taxon>Actinomycetes</taxon>
        <taxon>Kitasatosporales</taxon>
        <taxon>Streptomycetaceae</taxon>
        <taxon>Streptomyces</taxon>
    </lineage>
</organism>
<keyword evidence="2" id="KW-1185">Reference proteome</keyword>
<evidence type="ECO:0008006" key="3">
    <source>
        <dbReference type="Google" id="ProtNLM"/>
    </source>
</evidence>
<gene>
    <name evidence="1" type="ORF">ADK38_25690</name>
</gene>
<dbReference type="SUPFAM" id="SSF56645">
    <property type="entry name" value="Acyl-CoA dehydrogenase NM domain-like"/>
    <property type="match status" value="1"/>
</dbReference>
<dbReference type="Proteomes" id="UP000037020">
    <property type="component" value="Unassembled WGS sequence"/>
</dbReference>
<dbReference type="EMBL" id="LGUT01002262">
    <property type="protein sequence ID" value="KOG87394.1"/>
    <property type="molecule type" value="Genomic_DNA"/>
</dbReference>
<dbReference type="Gene3D" id="1.10.540.10">
    <property type="entry name" value="Acyl-CoA dehydrogenase/oxidase, N-terminal domain"/>
    <property type="match status" value="1"/>
</dbReference>
<feature type="non-terminal residue" evidence="1">
    <location>
        <position position="68"/>
    </location>
</feature>
<proteinExistence type="predicted"/>
<evidence type="ECO:0000313" key="1">
    <source>
        <dbReference type="EMBL" id="KOG87394.1"/>
    </source>
</evidence>
<evidence type="ECO:0000313" key="2">
    <source>
        <dbReference type="Proteomes" id="UP000037020"/>
    </source>
</evidence>
<name>A0ABR5J1V8_9ACTN</name>
<reference evidence="1 2" key="1">
    <citation type="submission" date="2015-07" db="EMBL/GenBank/DDBJ databases">
        <authorList>
            <person name="Ju K.-S."/>
            <person name="Doroghazi J.R."/>
            <person name="Metcalf W.W."/>
        </authorList>
    </citation>
    <scope>NUCLEOTIDE SEQUENCE [LARGE SCALE GENOMIC DNA]</scope>
    <source>
        <strain evidence="1 2">NRRL B-3589</strain>
    </source>
</reference>
<dbReference type="InterPro" id="IPR037069">
    <property type="entry name" value="AcylCoA_DH/ox_N_sf"/>
</dbReference>